<dbReference type="InterPro" id="IPR028082">
    <property type="entry name" value="Peripla_BP_I"/>
</dbReference>
<dbReference type="KEGG" id="byl:A4V09_01310"/>
<dbReference type="GO" id="GO:0000976">
    <property type="term" value="F:transcription cis-regulatory region binding"/>
    <property type="evidence" value="ECO:0007669"/>
    <property type="project" value="TreeGrafter"/>
</dbReference>
<dbReference type="OrthoDB" id="9796186at2"/>
<dbReference type="CDD" id="cd01392">
    <property type="entry name" value="HTH_LacI"/>
    <property type="match status" value="1"/>
</dbReference>
<evidence type="ECO:0000313" key="6">
    <source>
        <dbReference type="Proteomes" id="UP000092574"/>
    </source>
</evidence>
<dbReference type="InterPro" id="IPR010982">
    <property type="entry name" value="Lambda_DNA-bd_dom_sf"/>
</dbReference>
<name>A0A1C7I4I3_9FIRM</name>
<evidence type="ECO:0000259" key="4">
    <source>
        <dbReference type="Pfam" id="PF13377"/>
    </source>
</evidence>
<dbReference type="EMBL" id="CP015405">
    <property type="protein sequence ID" value="ANU74516.1"/>
    <property type="molecule type" value="Genomic_DNA"/>
</dbReference>
<evidence type="ECO:0000256" key="2">
    <source>
        <dbReference type="ARBA" id="ARBA00023125"/>
    </source>
</evidence>
<sequence length="332" mass="37728">MKVNIKTISEITGYSQATISNVLNHKKGTNRNTAAEILRVAKDIGYLNSTKIENIKLVVYKKSGRVLTETPLIADLIAGIESEGRENGLDTIIYNLEQGEEQFQTKLNVVLEERNSGVILFATELDWEDLKPFQNLPAPLVVVDAWFKEGDFDTVLMDNTNSVYKMVTYLLENHHRDIGYIDSSVSVRNFYYRKKSFMDTMNEFNIPIEEKYMVKVEPTMNGAYEDMKKYLEGKPQIPTAYCAANDIIAFGAMKALRECGCEIPEDVSVVGFDNMPFCEMTSPPLTTIDFPKKEIGITAVRQLMQQCNRPERVSYKVELLTKLVERGSVRKI</sequence>
<gene>
    <name evidence="5" type="ORF">A4V09_01310</name>
</gene>
<dbReference type="SUPFAM" id="SSF47413">
    <property type="entry name" value="lambda repressor-like DNA-binding domains"/>
    <property type="match status" value="1"/>
</dbReference>
<evidence type="ECO:0000256" key="1">
    <source>
        <dbReference type="ARBA" id="ARBA00023015"/>
    </source>
</evidence>
<accession>A0A1C7I4I3</accession>
<dbReference type="Gene3D" id="3.40.50.2300">
    <property type="match status" value="2"/>
</dbReference>
<keyword evidence="3" id="KW-0804">Transcription</keyword>
<keyword evidence="2" id="KW-0238">DNA-binding</keyword>
<dbReference type="InterPro" id="IPR046335">
    <property type="entry name" value="LacI/GalR-like_sensor"/>
</dbReference>
<dbReference type="InterPro" id="IPR000843">
    <property type="entry name" value="HTH_LacI"/>
</dbReference>
<dbReference type="RefSeq" id="WP_065540747.1">
    <property type="nucleotide sequence ID" value="NZ_CP015405.2"/>
</dbReference>
<dbReference type="SUPFAM" id="SSF53822">
    <property type="entry name" value="Periplasmic binding protein-like I"/>
    <property type="match status" value="1"/>
</dbReference>
<dbReference type="PANTHER" id="PTHR30146">
    <property type="entry name" value="LACI-RELATED TRANSCRIPTIONAL REPRESSOR"/>
    <property type="match status" value="1"/>
</dbReference>
<dbReference type="Gene3D" id="1.10.260.40">
    <property type="entry name" value="lambda repressor-like DNA-binding domains"/>
    <property type="match status" value="1"/>
</dbReference>
<dbReference type="PANTHER" id="PTHR30146:SF109">
    <property type="entry name" value="HTH-TYPE TRANSCRIPTIONAL REGULATOR GALS"/>
    <property type="match status" value="1"/>
</dbReference>
<proteinExistence type="predicted"/>
<dbReference type="AlphaFoldDB" id="A0A1C7I4I3"/>
<reference evidence="5" key="1">
    <citation type="submission" date="2017-04" db="EMBL/GenBank/DDBJ databases">
        <title>Complete Genome Sequences of Twelve Strains of a Stable Defined Moderately Diverse Mouse Microbiota 2 (sDMDMm2).</title>
        <authorList>
            <person name="Uchimura Y."/>
            <person name="Wyss M."/>
            <person name="Brugiroux S."/>
            <person name="Limenitakis J.P."/>
            <person name="Stecher B."/>
            <person name="McCoy K.D."/>
            <person name="Macpherson A.J."/>
        </authorList>
    </citation>
    <scope>NUCLEOTIDE SEQUENCE</scope>
    <source>
        <strain evidence="5">YL58</strain>
    </source>
</reference>
<evidence type="ECO:0000256" key="3">
    <source>
        <dbReference type="ARBA" id="ARBA00023163"/>
    </source>
</evidence>
<evidence type="ECO:0000313" key="5">
    <source>
        <dbReference type="EMBL" id="ANU74516.1"/>
    </source>
</evidence>
<dbReference type="GO" id="GO:0003700">
    <property type="term" value="F:DNA-binding transcription factor activity"/>
    <property type="evidence" value="ECO:0007669"/>
    <property type="project" value="TreeGrafter"/>
</dbReference>
<protein>
    <submittedName>
        <fullName evidence="5">LacI family transcriptional regulator</fullName>
    </submittedName>
</protein>
<dbReference type="Pfam" id="PF13377">
    <property type="entry name" value="Peripla_BP_3"/>
    <property type="match status" value="1"/>
</dbReference>
<feature type="domain" description="Transcriptional regulator LacI/GalR-like sensor" evidence="4">
    <location>
        <begin position="167"/>
        <end position="329"/>
    </location>
</feature>
<keyword evidence="1" id="KW-0805">Transcription regulation</keyword>
<organism evidence="5 6">
    <name type="scientific">Blautia pseudococcoides</name>
    <dbReference type="NCBI Taxonomy" id="1796616"/>
    <lineage>
        <taxon>Bacteria</taxon>
        <taxon>Bacillati</taxon>
        <taxon>Bacillota</taxon>
        <taxon>Clostridia</taxon>
        <taxon>Lachnospirales</taxon>
        <taxon>Lachnospiraceae</taxon>
        <taxon>Blautia</taxon>
    </lineage>
</organism>
<dbReference type="Proteomes" id="UP000092574">
    <property type="component" value="Chromosome"/>
</dbReference>
<dbReference type="STRING" id="1796616.A4V09_01310"/>
<keyword evidence="6" id="KW-1185">Reference proteome</keyword>